<evidence type="ECO:0000313" key="1">
    <source>
        <dbReference type="EMBL" id="RRT41555.1"/>
    </source>
</evidence>
<organism evidence="1 2">
    <name type="scientific">Ensete ventricosum</name>
    <name type="common">Abyssinian banana</name>
    <name type="synonym">Musa ensete</name>
    <dbReference type="NCBI Taxonomy" id="4639"/>
    <lineage>
        <taxon>Eukaryota</taxon>
        <taxon>Viridiplantae</taxon>
        <taxon>Streptophyta</taxon>
        <taxon>Embryophyta</taxon>
        <taxon>Tracheophyta</taxon>
        <taxon>Spermatophyta</taxon>
        <taxon>Magnoliopsida</taxon>
        <taxon>Liliopsida</taxon>
        <taxon>Zingiberales</taxon>
        <taxon>Musaceae</taxon>
        <taxon>Ensete</taxon>
    </lineage>
</organism>
<sequence length="68" mass="7014">PNIEHVAAIVRSEGVPPVQSVPSPSPSRVHLQCNSSVVVNASFNPPLAETNFAVSSGVELLVVAGEQP</sequence>
<protein>
    <submittedName>
        <fullName evidence="1">Uncharacterized protein</fullName>
    </submittedName>
</protein>
<feature type="non-terminal residue" evidence="1">
    <location>
        <position position="1"/>
    </location>
</feature>
<dbReference type="Proteomes" id="UP000287651">
    <property type="component" value="Unassembled WGS sequence"/>
</dbReference>
<proteinExistence type="predicted"/>
<accession>A0A426XQ57</accession>
<reference evidence="1 2" key="1">
    <citation type="journal article" date="2014" name="Agronomy (Basel)">
        <title>A Draft Genome Sequence for Ensete ventricosum, the Drought-Tolerant Tree Against Hunger.</title>
        <authorList>
            <person name="Harrison J."/>
            <person name="Moore K.A."/>
            <person name="Paszkiewicz K."/>
            <person name="Jones T."/>
            <person name="Grant M."/>
            <person name="Ambacheew D."/>
            <person name="Muzemil S."/>
            <person name="Studholme D.J."/>
        </authorList>
    </citation>
    <scope>NUCLEOTIDE SEQUENCE [LARGE SCALE GENOMIC DNA]</scope>
</reference>
<name>A0A426XQ57_ENSVE</name>
<gene>
    <name evidence="1" type="ORF">B296_00052371</name>
</gene>
<dbReference type="EMBL" id="AMZH03018487">
    <property type="protein sequence ID" value="RRT41555.1"/>
    <property type="molecule type" value="Genomic_DNA"/>
</dbReference>
<evidence type="ECO:0000313" key="2">
    <source>
        <dbReference type="Proteomes" id="UP000287651"/>
    </source>
</evidence>
<dbReference type="AlphaFoldDB" id="A0A426XQ57"/>
<comment type="caution">
    <text evidence="1">The sequence shown here is derived from an EMBL/GenBank/DDBJ whole genome shotgun (WGS) entry which is preliminary data.</text>
</comment>